<keyword evidence="1" id="KW-0560">Oxidoreductase</keyword>
<dbReference type="InterPro" id="IPR028939">
    <property type="entry name" value="P5C_Rdtase_cat_N"/>
</dbReference>
<evidence type="ECO:0000313" key="4">
    <source>
        <dbReference type="Proteomes" id="UP000663946"/>
    </source>
</evidence>
<evidence type="ECO:0000259" key="2">
    <source>
        <dbReference type="Pfam" id="PF03807"/>
    </source>
</evidence>
<geneLocation type="plasmid" evidence="3 4">
    <name>pQ15_94_2</name>
</geneLocation>
<dbReference type="GO" id="GO:0016491">
    <property type="term" value="F:oxidoreductase activity"/>
    <property type="evidence" value="ECO:0007669"/>
    <property type="project" value="UniProtKB-KW"/>
</dbReference>
<dbReference type="Proteomes" id="UP000663946">
    <property type="component" value="Plasmid pQ15_94_2"/>
</dbReference>
<dbReference type="SUPFAM" id="SSF51735">
    <property type="entry name" value="NAD(P)-binding Rossmann-fold domains"/>
    <property type="match status" value="1"/>
</dbReference>
<evidence type="ECO:0000256" key="1">
    <source>
        <dbReference type="ARBA" id="ARBA00023002"/>
    </source>
</evidence>
<dbReference type="InterPro" id="IPR036291">
    <property type="entry name" value="NAD(P)-bd_dom_sf"/>
</dbReference>
<dbReference type="AlphaFoldDB" id="A0AAJ4N8R7"/>
<protein>
    <submittedName>
        <fullName evidence="3">NADPH-dependent F420 reductase</fullName>
    </submittedName>
</protein>
<reference evidence="3" key="1">
    <citation type="submission" date="2020-02" db="EMBL/GenBank/DDBJ databases">
        <title>Unexpected conservation and global transmission of agrobacterial virulence plasmids.</title>
        <authorList>
            <person name="Weisberg A.J."/>
            <person name="Davis E.W. II"/>
            <person name="Tabima J.R."/>
            <person name="Belcher M.S."/>
            <person name="Miller M."/>
            <person name="Kuo C.-H."/>
            <person name="Loper J.E."/>
            <person name="Grunwald N.J."/>
            <person name="Putnam M.L."/>
            <person name="Chang J.H."/>
        </authorList>
    </citation>
    <scope>NUCLEOTIDE SEQUENCE</scope>
    <source>
        <strain evidence="3">Q15/94</strain>
        <plasmid evidence="3">pQ15_94_2</plasmid>
    </source>
</reference>
<name>A0AAJ4N8R7_AGRTU</name>
<proteinExistence type="predicted"/>
<accession>A0AAJ4N8R7</accession>
<dbReference type="InterPro" id="IPR051267">
    <property type="entry name" value="STEAP_metalloreductase"/>
</dbReference>
<dbReference type="PANTHER" id="PTHR14239">
    <property type="entry name" value="DUDULIN-RELATED"/>
    <property type="match status" value="1"/>
</dbReference>
<organism evidence="3 4">
    <name type="scientific">Agrobacterium tumefaciens</name>
    <dbReference type="NCBI Taxonomy" id="358"/>
    <lineage>
        <taxon>Bacteria</taxon>
        <taxon>Pseudomonadati</taxon>
        <taxon>Pseudomonadota</taxon>
        <taxon>Alphaproteobacteria</taxon>
        <taxon>Hyphomicrobiales</taxon>
        <taxon>Rhizobiaceae</taxon>
        <taxon>Rhizobium/Agrobacterium group</taxon>
        <taxon>Agrobacterium</taxon>
        <taxon>Agrobacterium tumefaciens complex</taxon>
    </lineage>
</organism>
<dbReference type="Gene3D" id="3.40.50.720">
    <property type="entry name" value="NAD(P)-binding Rossmann-like Domain"/>
    <property type="match status" value="1"/>
</dbReference>
<gene>
    <name evidence="3" type="ORF">G6M86_27035</name>
</gene>
<dbReference type="EMBL" id="CP049219">
    <property type="protein sequence ID" value="QTG16959.1"/>
    <property type="molecule type" value="Genomic_DNA"/>
</dbReference>
<sequence length="198" mass="20608">MGSIAVIGSGKIGSALAERFHAARIDLLIANSRGPSSLMELTANFGKSVTAVEVEEALRADIVVLAMHFDSVPAAVGGVADWAGRIVVDATNAINFPEFTPRDLGGRLSSEIVAELVPGARVVKAFNTLQAHVLAAEPNTPAGRRVLFLSGDSVEANQTIAKLITDLGFYAIDLGPLAVGAPVQHFAGPLAKMNLLKD</sequence>
<evidence type="ECO:0000313" key="3">
    <source>
        <dbReference type="EMBL" id="QTG16959.1"/>
    </source>
</evidence>
<dbReference type="Pfam" id="PF03807">
    <property type="entry name" value="F420_oxidored"/>
    <property type="match status" value="1"/>
</dbReference>
<dbReference type="RefSeq" id="WP_333722505.1">
    <property type="nucleotide sequence ID" value="NZ_CP049219.1"/>
</dbReference>
<keyword evidence="3" id="KW-0614">Plasmid</keyword>
<feature type="domain" description="Pyrroline-5-carboxylate reductase catalytic N-terminal" evidence="2">
    <location>
        <begin position="4"/>
        <end position="92"/>
    </location>
</feature>